<keyword evidence="1" id="KW-0472">Membrane</keyword>
<comment type="caution">
    <text evidence="2">The sequence shown here is derived from an EMBL/GenBank/DDBJ whole genome shotgun (WGS) entry which is preliminary data.</text>
</comment>
<dbReference type="Gene3D" id="3.40.190.10">
    <property type="entry name" value="Periplasmic binding protein-like II"/>
    <property type="match status" value="2"/>
</dbReference>
<keyword evidence="1" id="KW-0812">Transmembrane</keyword>
<evidence type="ECO:0000313" key="3">
    <source>
        <dbReference type="Proteomes" id="UP000253061"/>
    </source>
</evidence>
<protein>
    <submittedName>
        <fullName evidence="2">Uncharacterized protein</fullName>
    </submittedName>
</protein>
<name>A0A367VAI4_9PROT</name>
<reference evidence="2 3" key="1">
    <citation type="submission" date="2014-07" db="EMBL/GenBank/DDBJ databases">
        <title>Draft genome sequence of Thalassospira profundimaris R8-17.</title>
        <authorList>
            <person name="Lai Q."/>
            <person name="Shao Z."/>
        </authorList>
    </citation>
    <scope>NUCLEOTIDE SEQUENCE [LARGE SCALE GENOMIC DNA]</scope>
    <source>
        <strain evidence="2 3">R8-17</strain>
    </source>
</reference>
<evidence type="ECO:0000313" key="2">
    <source>
        <dbReference type="EMBL" id="RCK22246.1"/>
    </source>
</evidence>
<keyword evidence="1" id="KW-1133">Transmembrane helix</keyword>
<dbReference type="CDD" id="cd18773">
    <property type="entry name" value="PDC1_HK_sensor"/>
    <property type="match status" value="1"/>
</dbReference>
<dbReference type="SUPFAM" id="SSF53850">
    <property type="entry name" value="Periplasmic binding protein-like II"/>
    <property type="match status" value="1"/>
</dbReference>
<dbReference type="EMBL" id="JPWB01000004">
    <property type="protein sequence ID" value="RCK22246.1"/>
    <property type="molecule type" value="Genomic_DNA"/>
</dbReference>
<dbReference type="Proteomes" id="UP000253061">
    <property type="component" value="Unassembled WGS sequence"/>
</dbReference>
<accession>A0A367VAI4</accession>
<feature type="transmembrane region" description="Helical" evidence="1">
    <location>
        <begin position="20"/>
        <end position="38"/>
    </location>
</feature>
<dbReference type="AlphaFoldDB" id="A0A367VAI4"/>
<proteinExistence type="predicted"/>
<gene>
    <name evidence="2" type="ORF">TH6_11295</name>
</gene>
<organism evidence="2 3">
    <name type="scientific">Thalassospira profundimaris</name>
    <dbReference type="NCBI Taxonomy" id="502049"/>
    <lineage>
        <taxon>Bacteria</taxon>
        <taxon>Pseudomonadati</taxon>
        <taxon>Pseudomonadota</taxon>
        <taxon>Alphaproteobacteria</taxon>
        <taxon>Rhodospirillales</taxon>
        <taxon>Thalassospiraceae</taxon>
        <taxon>Thalassospira</taxon>
    </lineage>
</organism>
<sequence length="445" mass="49510">MLRRDGNCRNHNEIRVQRNLLCMVATVVVCLFVTVGIANTAKAQASDNDAQDGFLILQTNLHPPYQELQNGMLSGYSVSVLNCVFERIDVGYGFAIAPRQRNREMVRNGRADGFFLARISETMDEYAVATNPLALEKWMWVSSAIKSDDPRVSRRPKPGDFTTVGAILGSNEAEWLTEQGYTDVMRVPSIASLVGQVAAGRVEYALVDKNSFEIARNELGMGADKFTVQFERYAPLVVYFSNSYVAAFPDILDKLNAVLEFCETRPMRLEPWERDAIEQTQLPTVRQFASSPELVAHVQDQLAGAKQPKEDQKHLIDAEWKALARSGQSSDTAAEILRNDLSEHLRRFQSSVGNQVAEAFVFDVHGQIIGMSRLTSDFDQSDEAQFQMIESINRDQALIADIWYDASTRTFLSQITVPVVDPDTGLTMAALTVGLNVSAALRPDS</sequence>
<evidence type="ECO:0000256" key="1">
    <source>
        <dbReference type="SAM" id="Phobius"/>
    </source>
</evidence>